<dbReference type="GO" id="GO:0003676">
    <property type="term" value="F:nucleic acid binding"/>
    <property type="evidence" value="ECO:0007669"/>
    <property type="project" value="InterPro"/>
</dbReference>
<gene>
    <name evidence="1" type="ORF">GCM10007877_11970</name>
</gene>
<comment type="caution">
    <text evidence="1">The sequence shown here is derived from an EMBL/GenBank/DDBJ whole genome shotgun (WGS) entry which is preliminary data.</text>
</comment>
<keyword evidence="2" id="KW-1185">Reference proteome</keyword>
<evidence type="ECO:0000313" key="1">
    <source>
        <dbReference type="EMBL" id="GLS25483.1"/>
    </source>
</evidence>
<dbReference type="InterPro" id="IPR036397">
    <property type="entry name" value="RNaseH_sf"/>
</dbReference>
<name>A0AA37T524_9GAMM</name>
<dbReference type="RefSeq" id="WP_232592013.1">
    <property type="nucleotide sequence ID" value="NZ_BSPD01000030.1"/>
</dbReference>
<reference evidence="1 2" key="1">
    <citation type="journal article" date="2014" name="Int. J. Syst. Evol. Microbiol.">
        <title>Complete genome sequence of Corynebacterium casei LMG S-19264T (=DSM 44701T), isolated from a smear-ripened cheese.</title>
        <authorList>
            <consortium name="US DOE Joint Genome Institute (JGI-PGF)"/>
            <person name="Walter F."/>
            <person name="Albersmeier A."/>
            <person name="Kalinowski J."/>
            <person name="Ruckert C."/>
        </authorList>
    </citation>
    <scope>NUCLEOTIDE SEQUENCE [LARGE SCALE GENOMIC DNA]</scope>
    <source>
        <strain evidence="1 2">NBRC 110095</strain>
    </source>
</reference>
<dbReference type="Gene3D" id="3.30.420.10">
    <property type="entry name" value="Ribonuclease H-like superfamily/Ribonuclease H"/>
    <property type="match status" value="1"/>
</dbReference>
<dbReference type="EMBL" id="BSPD01000030">
    <property type="protein sequence ID" value="GLS25483.1"/>
    <property type="molecule type" value="Genomic_DNA"/>
</dbReference>
<accession>A0AA37T524</accession>
<dbReference type="SUPFAM" id="SSF53098">
    <property type="entry name" value="Ribonuclease H-like"/>
    <property type="match status" value="1"/>
</dbReference>
<evidence type="ECO:0008006" key="3">
    <source>
        <dbReference type="Google" id="ProtNLM"/>
    </source>
</evidence>
<organism evidence="1 2">
    <name type="scientific">Marinibactrum halimedae</name>
    <dbReference type="NCBI Taxonomy" id="1444977"/>
    <lineage>
        <taxon>Bacteria</taxon>
        <taxon>Pseudomonadati</taxon>
        <taxon>Pseudomonadota</taxon>
        <taxon>Gammaproteobacteria</taxon>
        <taxon>Cellvibrionales</taxon>
        <taxon>Cellvibrionaceae</taxon>
        <taxon>Marinibactrum</taxon>
    </lineage>
</organism>
<protein>
    <recommendedName>
        <fullName evidence="3">Exonuclease domain-containing protein</fullName>
    </recommendedName>
</protein>
<dbReference type="InterPro" id="IPR012337">
    <property type="entry name" value="RNaseH-like_sf"/>
</dbReference>
<sequence>MLAQVDSTGRVVPLKAYSRPNIIDIEASGFGTYSYPIEIGIALRNGLRYSRLIRPCDSWTHWDKEAESLHGISRSLLHQRGLSLRAVAMELNEMLCGKRLFTDAWVVDKPWLDKLFQRAGIACEFSISPLECIMSEGQLALWADVKGEVCHEIGLKMHRAIVDAVVIQETYVKTKYY</sequence>
<proteinExistence type="predicted"/>
<dbReference type="AlphaFoldDB" id="A0AA37T524"/>
<evidence type="ECO:0000313" key="2">
    <source>
        <dbReference type="Proteomes" id="UP001156870"/>
    </source>
</evidence>
<dbReference type="Proteomes" id="UP001156870">
    <property type="component" value="Unassembled WGS sequence"/>
</dbReference>